<sequence>APLATPIAASVVSPVAAPIIASMGGLAGRVRASRSGKAGDISCLDFLVLNILLSF</sequence>
<dbReference type="Proteomes" id="UP000236291">
    <property type="component" value="Unassembled WGS sequence"/>
</dbReference>
<proteinExistence type="predicted"/>
<evidence type="ECO:0000313" key="3">
    <source>
        <dbReference type="Proteomes" id="UP000236291"/>
    </source>
</evidence>
<feature type="non-terminal residue" evidence="2">
    <location>
        <position position="1"/>
    </location>
</feature>
<keyword evidence="1" id="KW-1133">Transmembrane helix</keyword>
<evidence type="ECO:0000256" key="1">
    <source>
        <dbReference type="SAM" id="Phobius"/>
    </source>
</evidence>
<accession>A0A2K3KT94</accession>
<gene>
    <name evidence="2" type="ORF">L195_g064469</name>
</gene>
<evidence type="ECO:0000313" key="2">
    <source>
        <dbReference type="EMBL" id="PNX69512.1"/>
    </source>
</evidence>
<reference evidence="2 3" key="2">
    <citation type="journal article" date="2017" name="Front. Plant Sci.">
        <title>Gene Classification and Mining of Molecular Markers Useful in Red Clover (Trifolium pratense) Breeding.</title>
        <authorList>
            <person name="Istvanek J."/>
            <person name="Dluhosova J."/>
            <person name="Dluhos P."/>
            <person name="Patkova L."/>
            <person name="Nedelnik J."/>
            <person name="Repkova J."/>
        </authorList>
    </citation>
    <scope>NUCLEOTIDE SEQUENCE [LARGE SCALE GENOMIC DNA]</scope>
    <source>
        <strain evidence="3">cv. Tatra</strain>
        <tissue evidence="2">Young leaves</tissue>
    </source>
</reference>
<dbReference type="AlphaFoldDB" id="A0A2K3KT94"/>
<organism evidence="2 3">
    <name type="scientific">Trifolium pratense</name>
    <name type="common">Red clover</name>
    <dbReference type="NCBI Taxonomy" id="57577"/>
    <lineage>
        <taxon>Eukaryota</taxon>
        <taxon>Viridiplantae</taxon>
        <taxon>Streptophyta</taxon>
        <taxon>Embryophyta</taxon>
        <taxon>Tracheophyta</taxon>
        <taxon>Spermatophyta</taxon>
        <taxon>Magnoliopsida</taxon>
        <taxon>eudicotyledons</taxon>
        <taxon>Gunneridae</taxon>
        <taxon>Pentapetalae</taxon>
        <taxon>rosids</taxon>
        <taxon>fabids</taxon>
        <taxon>Fabales</taxon>
        <taxon>Fabaceae</taxon>
        <taxon>Papilionoideae</taxon>
        <taxon>50 kb inversion clade</taxon>
        <taxon>NPAAA clade</taxon>
        <taxon>Hologalegina</taxon>
        <taxon>IRL clade</taxon>
        <taxon>Trifolieae</taxon>
        <taxon>Trifolium</taxon>
    </lineage>
</organism>
<feature type="transmembrane region" description="Helical" evidence="1">
    <location>
        <begin position="6"/>
        <end position="27"/>
    </location>
</feature>
<keyword evidence="1" id="KW-0472">Membrane</keyword>
<comment type="caution">
    <text evidence="2">The sequence shown here is derived from an EMBL/GenBank/DDBJ whole genome shotgun (WGS) entry which is preliminary data.</text>
</comment>
<reference evidence="2 3" key="1">
    <citation type="journal article" date="2014" name="Am. J. Bot.">
        <title>Genome assembly and annotation for red clover (Trifolium pratense; Fabaceae).</title>
        <authorList>
            <person name="Istvanek J."/>
            <person name="Jaros M."/>
            <person name="Krenek A."/>
            <person name="Repkova J."/>
        </authorList>
    </citation>
    <scope>NUCLEOTIDE SEQUENCE [LARGE SCALE GENOMIC DNA]</scope>
    <source>
        <strain evidence="3">cv. Tatra</strain>
        <tissue evidence="2">Young leaves</tissue>
    </source>
</reference>
<name>A0A2K3KT94_TRIPR</name>
<protein>
    <submittedName>
        <fullName evidence="2">Uncharacterized protein</fullName>
    </submittedName>
</protein>
<keyword evidence="1" id="KW-0812">Transmembrane</keyword>
<dbReference type="EMBL" id="ASHM01251028">
    <property type="protein sequence ID" value="PNX69512.1"/>
    <property type="molecule type" value="Genomic_DNA"/>
</dbReference>